<sequence>MTTSEDSASAADDKPPTGNNSNNLNGVQQQPQQNLQQHPQPSTTTTINSQNSLTTTTDSIHGSTISNSISPSGKKTVFFSKPETDTGVALPAETAAEAEAVLQAIAADEKNGDKSESDNEQDDEIVEEGRDGRWSKRKDKVKQRDVPGIDGSFLAMDNETGNEVVWNEVQFSERKNFRNQEEKIRTVFDNLMQLDHVNLVKFFDWWPDTKPEKPRIIFVTEYMSSGSMSKFLQRAKTSETLSNIRMWKKWTIQILSALNYLHSCDPPIAHANLSCNTIFIQQNGLIKIGCVAPNAIHHHVKTFRENIRNLHYIAPEYEYLNEVTPQADIYSFGICALEMATRGNIPSSSSSNGTTTECSTSNHMTQDILTKAIDSLENPLQRDFILKCIDPDPKNRPTAKELLFHPVLFEVHSLKLLAAHVIVNSKMIDYLSEDDLRIRDPSHTAFEFRGHIYTYADMEAFHSCKMDLDKFLEDVKNGIYPLIAFAPLAHRPLKLLSQSPSAIILPSTLTPKMADDSSIQTSASAPHVPGQQQQQNNSSSTSTNQGNRKNSVDDILGDNVSTNTTETNGTHSKSENEALTNSSKPSSSDAPSQQQQQQLNLPNSTSSPNNLPPYIDTSSATSTITSMTGSLGSPTALEPSSTISSQGAPSSNGGDKPQGETRLIRHMRATIKDQILNILLQLDDYMNRQLTTEVNENDHADELVIELINHGFICQEDSDKVCSLLIKVLEEYREEISRGTGRTVEQEINIDQIQQKQKEEESEIINAASINSSSNNRPETLSSNSNTTSTETIIPTIQSPQAPKATPEDLEETSPPPSMTAPTTLKQHQ</sequence>
<evidence type="ECO:0000313" key="2">
    <source>
        <dbReference type="WBParaSite" id="PS1159_v2.g21367.t1"/>
    </source>
</evidence>
<proteinExistence type="predicted"/>
<protein>
    <submittedName>
        <fullName evidence="2">Protein kinase domain-containing protein</fullName>
    </submittedName>
</protein>
<dbReference type="WBParaSite" id="PS1159_v2.g21367.t1">
    <property type="protein sequence ID" value="PS1159_v2.g21367.t1"/>
    <property type="gene ID" value="PS1159_v2.g21367"/>
</dbReference>
<name>A0AC35FVX5_9BILA</name>
<accession>A0AC35FVX5</accession>
<organism evidence="1 2">
    <name type="scientific">Panagrolaimus sp. PS1159</name>
    <dbReference type="NCBI Taxonomy" id="55785"/>
    <lineage>
        <taxon>Eukaryota</taxon>
        <taxon>Metazoa</taxon>
        <taxon>Ecdysozoa</taxon>
        <taxon>Nematoda</taxon>
        <taxon>Chromadorea</taxon>
        <taxon>Rhabditida</taxon>
        <taxon>Tylenchina</taxon>
        <taxon>Panagrolaimomorpha</taxon>
        <taxon>Panagrolaimoidea</taxon>
        <taxon>Panagrolaimidae</taxon>
        <taxon>Panagrolaimus</taxon>
    </lineage>
</organism>
<evidence type="ECO:0000313" key="1">
    <source>
        <dbReference type="Proteomes" id="UP000887580"/>
    </source>
</evidence>
<dbReference type="Proteomes" id="UP000887580">
    <property type="component" value="Unplaced"/>
</dbReference>
<reference evidence="2" key="1">
    <citation type="submission" date="2022-11" db="UniProtKB">
        <authorList>
            <consortium name="WormBaseParasite"/>
        </authorList>
    </citation>
    <scope>IDENTIFICATION</scope>
</reference>